<dbReference type="RefSeq" id="WP_156574299.1">
    <property type="nucleotide sequence ID" value="NZ_CP046415.1"/>
</dbReference>
<keyword evidence="3 7" id="KW-0812">Transmembrane</keyword>
<dbReference type="InterPro" id="IPR017039">
    <property type="entry name" value="Virul_fac_BrkB"/>
</dbReference>
<feature type="transmembrane region" description="Helical" evidence="7">
    <location>
        <begin position="113"/>
        <end position="134"/>
    </location>
</feature>
<evidence type="ECO:0000313" key="9">
    <source>
        <dbReference type="Proteomes" id="UP000427716"/>
    </source>
</evidence>
<evidence type="ECO:0000256" key="2">
    <source>
        <dbReference type="ARBA" id="ARBA00022475"/>
    </source>
</evidence>
<organism evidence="8 9">
    <name type="scientific">Guyparkeria halophila</name>
    <dbReference type="NCBI Taxonomy" id="47960"/>
    <lineage>
        <taxon>Bacteria</taxon>
        <taxon>Pseudomonadati</taxon>
        <taxon>Pseudomonadota</taxon>
        <taxon>Gammaproteobacteria</taxon>
        <taxon>Chromatiales</taxon>
        <taxon>Thioalkalibacteraceae</taxon>
        <taxon>Guyparkeria</taxon>
    </lineage>
</organism>
<evidence type="ECO:0000256" key="4">
    <source>
        <dbReference type="ARBA" id="ARBA00022989"/>
    </source>
</evidence>
<evidence type="ECO:0000256" key="6">
    <source>
        <dbReference type="SAM" id="MobiDB-lite"/>
    </source>
</evidence>
<dbReference type="EMBL" id="CP046415">
    <property type="protein sequence ID" value="QGT78767.1"/>
    <property type="molecule type" value="Genomic_DNA"/>
</dbReference>
<feature type="transmembrane region" description="Helical" evidence="7">
    <location>
        <begin position="268"/>
        <end position="295"/>
    </location>
</feature>
<accession>A0A6I6D3H1</accession>
<keyword evidence="9" id="KW-1185">Reference proteome</keyword>
<keyword evidence="5 7" id="KW-0472">Membrane</keyword>
<evidence type="ECO:0000256" key="3">
    <source>
        <dbReference type="ARBA" id="ARBA00022692"/>
    </source>
</evidence>
<dbReference type="AlphaFoldDB" id="A0A6I6D3H1"/>
<evidence type="ECO:0000256" key="1">
    <source>
        <dbReference type="ARBA" id="ARBA00004651"/>
    </source>
</evidence>
<dbReference type="PANTHER" id="PTHR30213:SF0">
    <property type="entry name" value="UPF0761 MEMBRANE PROTEIN YIHY"/>
    <property type="match status" value="1"/>
</dbReference>
<feature type="transmembrane region" description="Helical" evidence="7">
    <location>
        <begin position="157"/>
        <end position="182"/>
    </location>
</feature>
<protein>
    <submittedName>
        <fullName evidence="8">YihY family inner membrane protein</fullName>
    </submittedName>
</protein>
<proteinExistence type="predicted"/>
<comment type="subcellular location">
    <subcellularLocation>
        <location evidence="1">Cell membrane</location>
        <topology evidence="1">Multi-pass membrane protein</topology>
    </subcellularLocation>
</comment>
<name>A0A6I6D3H1_9GAMM</name>
<evidence type="ECO:0000313" key="8">
    <source>
        <dbReference type="EMBL" id="QGT78767.1"/>
    </source>
</evidence>
<reference evidence="8 9" key="1">
    <citation type="submission" date="2019-11" db="EMBL/GenBank/DDBJ databases">
        <authorList>
            <person name="Zhang J."/>
            <person name="Sun C."/>
        </authorList>
    </citation>
    <scope>NUCLEOTIDE SEQUENCE [LARGE SCALE GENOMIC DNA]</scope>
    <source>
        <strain evidence="9">sp2</strain>
    </source>
</reference>
<dbReference type="Proteomes" id="UP000427716">
    <property type="component" value="Chromosome"/>
</dbReference>
<feature type="transmembrane region" description="Helical" evidence="7">
    <location>
        <begin position="56"/>
        <end position="78"/>
    </location>
</feature>
<feature type="transmembrane region" description="Helical" evidence="7">
    <location>
        <begin position="202"/>
        <end position="222"/>
    </location>
</feature>
<feature type="region of interest" description="Disordered" evidence="6">
    <location>
        <begin position="430"/>
        <end position="461"/>
    </location>
</feature>
<dbReference type="PANTHER" id="PTHR30213">
    <property type="entry name" value="INNER MEMBRANE PROTEIN YHJD"/>
    <property type="match status" value="1"/>
</dbReference>
<evidence type="ECO:0000256" key="7">
    <source>
        <dbReference type="SAM" id="Phobius"/>
    </source>
</evidence>
<dbReference type="Pfam" id="PF03631">
    <property type="entry name" value="Virul_fac_BrkB"/>
    <property type="match status" value="1"/>
</dbReference>
<dbReference type="NCBIfam" id="TIGR00765">
    <property type="entry name" value="yihY_not_rbn"/>
    <property type="match status" value="1"/>
</dbReference>
<dbReference type="GO" id="GO:0005886">
    <property type="term" value="C:plasma membrane"/>
    <property type="evidence" value="ECO:0007669"/>
    <property type="project" value="UniProtKB-SubCell"/>
</dbReference>
<dbReference type="KEGG" id="ghl:GM160_07560"/>
<sequence>MIPFTPRQWLQPVTRWIWHDRPASRLGRTAQRLVRAMLSVMSSASRGDLQLNAMSLSYTTLLSMVPLLAVTFSVLKAFGSASVIEPFLLSVMAPLGDAADELTLRILDFVDNIRVGVLGAVGVALLFYTVIALMQKIERVFNRIWNVHQMRSMSARFANYLSVLMVGPVLVIAAGSLTATLLAAPWISDVTELSVLATVLKWLGYLVPLAIWTGAFAFLYLFIPNTRVRPGSALVGGLVAAVLWNLLGLLFGGLIAGSTSYTAVYSAFASLVLFLVWLQIAWMIVLVGAGISYAWQHSDRLTLGKPAAVHPATRLATAIVLLDEIERRFEAGQTPPDRDRLAERVDPYPELAPVWIDPLLEKLVEAELLRITEPSDATCFLPARPGERISLAEVERAIEGEPARLPRPLVDAIPALDRFARRHRQWEEDIGATTLAAGSDSRAPAEGAGNGANQPGAEPRQ</sequence>
<gene>
    <name evidence="8" type="ORF">GM160_07560</name>
</gene>
<keyword evidence="2" id="KW-1003">Cell membrane</keyword>
<evidence type="ECO:0000256" key="5">
    <source>
        <dbReference type="ARBA" id="ARBA00023136"/>
    </source>
</evidence>
<keyword evidence="4 7" id="KW-1133">Transmembrane helix</keyword>
<feature type="transmembrane region" description="Helical" evidence="7">
    <location>
        <begin position="234"/>
        <end position="256"/>
    </location>
</feature>